<feature type="compositionally biased region" description="Gly residues" evidence="3">
    <location>
        <begin position="330"/>
        <end position="398"/>
    </location>
</feature>
<keyword evidence="2" id="KW-0274">FAD</keyword>
<dbReference type="InterPro" id="IPR016166">
    <property type="entry name" value="FAD-bd_PCMH"/>
</dbReference>
<accession>A0ABW1KAJ2</accession>
<evidence type="ECO:0000256" key="1">
    <source>
        <dbReference type="ARBA" id="ARBA00022630"/>
    </source>
</evidence>
<dbReference type="Gene3D" id="3.30.465.10">
    <property type="match status" value="1"/>
</dbReference>
<evidence type="ECO:0000256" key="2">
    <source>
        <dbReference type="ARBA" id="ARBA00022827"/>
    </source>
</evidence>
<feature type="region of interest" description="Disordered" evidence="3">
    <location>
        <begin position="275"/>
        <end position="443"/>
    </location>
</feature>
<organism evidence="5 6">
    <name type="scientific">Plantactinospora solaniradicis</name>
    <dbReference type="NCBI Taxonomy" id="1723736"/>
    <lineage>
        <taxon>Bacteria</taxon>
        <taxon>Bacillati</taxon>
        <taxon>Actinomycetota</taxon>
        <taxon>Actinomycetes</taxon>
        <taxon>Micromonosporales</taxon>
        <taxon>Micromonosporaceae</taxon>
        <taxon>Plantactinospora</taxon>
    </lineage>
</organism>
<dbReference type="Pfam" id="PF01565">
    <property type="entry name" value="FAD_binding_4"/>
    <property type="match status" value="1"/>
</dbReference>
<reference evidence="6" key="1">
    <citation type="journal article" date="2019" name="Int. J. Syst. Evol. Microbiol.">
        <title>The Global Catalogue of Microorganisms (GCM) 10K type strain sequencing project: providing services to taxonomists for standard genome sequencing and annotation.</title>
        <authorList>
            <consortium name="The Broad Institute Genomics Platform"/>
            <consortium name="The Broad Institute Genome Sequencing Center for Infectious Disease"/>
            <person name="Wu L."/>
            <person name="Ma J."/>
        </authorList>
    </citation>
    <scope>NUCLEOTIDE SEQUENCE [LARGE SCALE GENOMIC DNA]</scope>
    <source>
        <strain evidence="6">ZS-35-S2</strain>
    </source>
</reference>
<gene>
    <name evidence="5" type="ORF">ACFP2T_21590</name>
</gene>
<dbReference type="EMBL" id="JBHSPR010000017">
    <property type="protein sequence ID" value="MFC6018790.1"/>
    <property type="molecule type" value="Genomic_DNA"/>
</dbReference>
<dbReference type="SUPFAM" id="SSF55103">
    <property type="entry name" value="FAD-linked oxidases, C-terminal domain"/>
    <property type="match status" value="1"/>
</dbReference>
<keyword evidence="1" id="KW-0285">Flavoprotein</keyword>
<dbReference type="InterPro" id="IPR006094">
    <property type="entry name" value="Oxid_FAD_bind_N"/>
</dbReference>
<evidence type="ECO:0000256" key="3">
    <source>
        <dbReference type="SAM" id="MobiDB-lite"/>
    </source>
</evidence>
<dbReference type="SUPFAM" id="SSF56176">
    <property type="entry name" value="FAD-binding/transporter-associated domain-like"/>
    <property type="match status" value="1"/>
</dbReference>
<evidence type="ECO:0000313" key="6">
    <source>
        <dbReference type="Proteomes" id="UP001596203"/>
    </source>
</evidence>
<evidence type="ECO:0000313" key="5">
    <source>
        <dbReference type="EMBL" id="MFC6018790.1"/>
    </source>
</evidence>
<comment type="caution">
    <text evidence="5">The sequence shown here is derived from an EMBL/GenBank/DDBJ whole genome shotgun (WGS) entry which is preliminary data.</text>
</comment>
<dbReference type="InterPro" id="IPR016169">
    <property type="entry name" value="FAD-bd_PCMH_sub2"/>
</dbReference>
<proteinExistence type="predicted"/>
<name>A0ABW1KAJ2_9ACTN</name>
<evidence type="ECO:0000259" key="4">
    <source>
        <dbReference type="PROSITE" id="PS51387"/>
    </source>
</evidence>
<protein>
    <submittedName>
        <fullName evidence="5">FAD-binding protein</fullName>
    </submittedName>
</protein>
<dbReference type="InterPro" id="IPR036318">
    <property type="entry name" value="FAD-bd_PCMH-like_sf"/>
</dbReference>
<dbReference type="PROSITE" id="PS51387">
    <property type="entry name" value="FAD_PCMH"/>
    <property type="match status" value="1"/>
</dbReference>
<dbReference type="PANTHER" id="PTHR11748:SF103">
    <property type="entry name" value="GLYCOLATE OXIDASE SUBUNIT GLCE"/>
    <property type="match status" value="1"/>
</dbReference>
<sequence length="602" mass="59505">MCTMTKVGEMGMQRRGSADIARRLAGICGTRFARPAGAADDVAGAMARWVAAPGTPAAATEVVRLAAEYDLSVVARGAGTKLDWGATPSQVDIVLDTGRLAGVWHRPADGLVAEIGAGTPVRAAEAILERAGLRLPIDAPSVGATIGGVVAAGESGPLRYLHGTACDQLVGVSFVDASGVLARAGTAADVPPRGGGGAGGRPVDREITQLLCGSQGALGVLVSTTLRVQPIPASRVWVSRSVWTPLEVHDLVRGILAADLRPTAIEVDLPAARGMPAGRIHRSGSSGGHLPASGSGERLPAGGSGGAPPAADPGSGRPPPGGHPLFGGPDVPGGGPDVPGGGPDVPGGGPDVPGGGADVPGGGPGIPGGGAEVPGGGPGVPGGAGIPGGGGGGLGDRGWFGTADRPGGPSRPGEQGQGRPPGTPGGPGRHARRGDGGSGTLTVLLEGGPAEVAERVTRLTGLLGGDAEGAGVAPEWWRRYPFRPDDVALRIEVPIGDLHAAVYALRDAAGAPIPVRGSAGLGVVHAALPATTPPERVAAILDGVRAVLRARAGRCVVVAAPQAVREAVDLWGELPDLPLLRQVKERFDPAGRLAPGRYPGGI</sequence>
<dbReference type="Proteomes" id="UP001596203">
    <property type="component" value="Unassembled WGS sequence"/>
</dbReference>
<feature type="compositionally biased region" description="Low complexity" evidence="3">
    <location>
        <begin position="405"/>
        <end position="420"/>
    </location>
</feature>
<dbReference type="InterPro" id="IPR016164">
    <property type="entry name" value="FAD-linked_Oxase-like_C"/>
</dbReference>
<keyword evidence="6" id="KW-1185">Reference proteome</keyword>
<dbReference type="PANTHER" id="PTHR11748">
    <property type="entry name" value="D-LACTATE DEHYDROGENASE"/>
    <property type="match status" value="1"/>
</dbReference>
<dbReference type="RefSeq" id="WP_377424462.1">
    <property type="nucleotide sequence ID" value="NZ_JBHSPR010000017.1"/>
</dbReference>
<feature type="domain" description="FAD-binding PCMH-type" evidence="4">
    <location>
        <begin position="42"/>
        <end position="231"/>
    </location>
</feature>